<protein>
    <recommendedName>
        <fullName evidence="4">Long-chain fatty acid transport protein</fullName>
    </recommendedName>
</protein>
<evidence type="ECO:0000256" key="1">
    <source>
        <dbReference type="SAM" id="SignalP"/>
    </source>
</evidence>
<keyword evidence="3" id="KW-1185">Reference proteome</keyword>
<dbReference type="EMBL" id="JACYTQ010000001">
    <property type="protein sequence ID" value="MBD8487737.1"/>
    <property type="molecule type" value="Genomic_DNA"/>
</dbReference>
<evidence type="ECO:0000313" key="3">
    <source>
        <dbReference type="Proteomes" id="UP000647133"/>
    </source>
</evidence>
<dbReference type="Proteomes" id="UP000647133">
    <property type="component" value="Unassembled WGS sequence"/>
</dbReference>
<keyword evidence="1" id="KW-0732">Signal</keyword>
<reference evidence="2 3" key="1">
    <citation type="submission" date="2020-09" db="EMBL/GenBank/DDBJ databases">
        <title>Echinicola sp. CAU 1574 isolated from sand of Sido Beach.</title>
        <authorList>
            <person name="Kim W."/>
        </authorList>
    </citation>
    <scope>NUCLEOTIDE SEQUENCE [LARGE SCALE GENOMIC DNA]</scope>
    <source>
        <strain evidence="2 3">CAU 1574</strain>
    </source>
</reference>
<name>A0ABR9AFV6_9BACT</name>
<dbReference type="Gene3D" id="2.40.160.60">
    <property type="entry name" value="Outer membrane protein transport protein (OMPP1/FadL/TodX)"/>
    <property type="match status" value="1"/>
</dbReference>
<feature type="signal peptide" evidence="1">
    <location>
        <begin position="1"/>
        <end position="23"/>
    </location>
</feature>
<feature type="chain" id="PRO_5045125543" description="Long-chain fatty acid transport protein" evidence="1">
    <location>
        <begin position="24"/>
        <end position="412"/>
    </location>
</feature>
<comment type="caution">
    <text evidence="2">The sequence shown here is derived from an EMBL/GenBank/DDBJ whole genome shotgun (WGS) entry which is preliminary data.</text>
</comment>
<proteinExistence type="predicted"/>
<evidence type="ECO:0000313" key="2">
    <source>
        <dbReference type="EMBL" id="MBD8487737.1"/>
    </source>
</evidence>
<accession>A0ABR9AFV6</accession>
<gene>
    <name evidence="2" type="ORF">IFO69_03145</name>
</gene>
<evidence type="ECO:0008006" key="4">
    <source>
        <dbReference type="Google" id="ProtNLM"/>
    </source>
</evidence>
<organism evidence="2 3">
    <name type="scientific">Echinicola arenosa</name>
    <dbReference type="NCBI Taxonomy" id="2774144"/>
    <lineage>
        <taxon>Bacteria</taxon>
        <taxon>Pseudomonadati</taxon>
        <taxon>Bacteroidota</taxon>
        <taxon>Cytophagia</taxon>
        <taxon>Cytophagales</taxon>
        <taxon>Cyclobacteriaceae</taxon>
        <taxon>Echinicola</taxon>
    </lineage>
</organism>
<sequence>MRAIINIFCCSVCFLIFSGELFAQRGDGSLYSSYGIGLLSEDNFGQSARLGGVGTAVRSPYFLNQLNPASATSVSAYNFMVDAQVDYRLMNIKTSSEEITINRTNLSLVSFWFRTGRKSAMTLGIMPMSSVDYSFAEKTYFEGSTTPFDKYISGYGDINKIYMNFALDLLPRVTLGVRPFYAFGNINHETYYNTDLVTEGIIESFKMNERDNYNGVGADLGIQFVPYKKEGKQLTIGASYQLPSTLKSTTTSLAYLIDSDSVLYEIPEKNDNVLLGSAIKGGISFQNKNLLIAVDFSHKIFPSEWEDYINSQRFSLGGEYLPNFYGFKFLERMNFSAGLFYDTGYMLSKGSPVETKGGSIGFGFPIHGFTRINLAYQYEQKGTVAQLSREVTHGITLNFNLADIWFQKSGYQ</sequence>
<dbReference type="RefSeq" id="WP_192008160.1">
    <property type="nucleotide sequence ID" value="NZ_JACYTQ010000001.1"/>
</dbReference>